<dbReference type="Proteomes" id="UP000036681">
    <property type="component" value="Unplaced"/>
</dbReference>
<accession>A0A0M3HKI2</accession>
<keyword evidence="1" id="KW-0732">Signal</keyword>
<dbReference type="AlphaFoldDB" id="A0A0M3HKI2"/>
<evidence type="ECO:0000256" key="1">
    <source>
        <dbReference type="SAM" id="SignalP"/>
    </source>
</evidence>
<evidence type="ECO:0000313" key="2">
    <source>
        <dbReference type="Proteomes" id="UP000036681"/>
    </source>
</evidence>
<reference evidence="3" key="1">
    <citation type="submission" date="2017-02" db="UniProtKB">
        <authorList>
            <consortium name="WormBaseParasite"/>
        </authorList>
    </citation>
    <scope>IDENTIFICATION</scope>
</reference>
<evidence type="ECO:0000313" key="3">
    <source>
        <dbReference type="WBParaSite" id="ALUE_0000202701-mRNA-1"/>
    </source>
</evidence>
<sequence>MALIQRTAALWAMFLVAFAQEQFQRNCDDAATAAEREVCIAVS</sequence>
<organism evidence="2 3">
    <name type="scientific">Ascaris lumbricoides</name>
    <name type="common">Giant roundworm</name>
    <dbReference type="NCBI Taxonomy" id="6252"/>
    <lineage>
        <taxon>Eukaryota</taxon>
        <taxon>Metazoa</taxon>
        <taxon>Ecdysozoa</taxon>
        <taxon>Nematoda</taxon>
        <taxon>Chromadorea</taxon>
        <taxon>Rhabditida</taxon>
        <taxon>Spirurina</taxon>
        <taxon>Ascaridomorpha</taxon>
        <taxon>Ascaridoidea</taxon>
        <taxon>Ascarididae</taxon>
        <taxon>Ascaris</taxon>
    </lineage>
</organism>
<feature type="signal peptide" evidence="1">
    <location>
        <begin position="1"/>
        <end position="19"/>
    </location>
</feature>
<protein>
    <submittedName>
        <fullName evidence="3">Secreted protein</fullName>
    </submittedName>
</protein>
<proteinExistence type="predicted"/>
<name>A0A0M3HKI2_ASCLU</name>
<feature type="chain" id="PRO_5005656203" evidence="1">
    <location>
        <begin position="20"/>
        <end position="43"/>
    </location>
</feature>
<keyword evidence="2" id="KW-1185">Reference proteome</keyword>
<dbReference type="WBParaSite" id="ALUE_0000202701-mRNA-1">
    <property type="protein sequence ID" value="ALUE_0000202701-mRNA-1"/>
    <property type="gene ID" value="ALUE_0000202701"/>
</dbReference>